<organism evidence="3 4">
    <name type="scientific">Oryza sativa subsp. japonica</name>
    <name type="common">Rice</name>
    <dbReference type="NCBI Taxonomy" id="39947"/>
    <lineage>
        <taxon>Eukaryota</taxon>
        <taxon>Viridiplantae</taxon>
        <taxon>Streptophyta</taxon>
        <taxon>Embryophyta</taxon>
        <taxon>Tracheophyta</taxon>
        <taxon>Spermatophyta</taxon>
        <taxon>Magnoliopsida</taxon>
        <taxon>Liliopsida</taxon>
        <taxon>Poales</taxon>
        <taxon>Poaceae</taxon>
        <taxon>BOP clade</taxon>
        <taxon>Oryzoideae</taxon>
        <taxon>Oryzeae</taxon>
        <taxon>Oryzinae</taxon>
        <taxon>Oryza</taxon>
        <taxon>Oryza sativa</taxon>
    </lineage>
</organism>
<dbReference type="AlphaFoldDB" id="Q67UK1"/>
<reference evidence="3" key="2">
    <citation type="submission" date="2002-07" db="EMBL/GenBank/DDBJ databases">
        <title>Oryza sativa nipponbare(GA3) genomic DNA, chromosome 6, PAC clone:P0479H10.</title>
        <authorList>
            <person name="Sasaki T."/>
            <person name="Matsumoto T."/>
            <person name="Katayose Y."/>
        </authorList>
    </citation>
    <scope>NUCLEOTIDE SEQUENCE</scope>
</reference>
<protein>
    <submittedName>
        <fullName evidence="3">Uncharacterized protein</fullName>
    </submittedName>
</protein>
<dbReference type="EMBL" id="AP005522">
    <property type="protein sequence ID" value="BAD38168.1"/>
    <property type="molecule type" value="Genomic_DNA"/>
</dbReference>
<gene>
    <name evidence="2" type="ORF">OSJNBb0061B07.2</name>
    <name evidence="3" type="ORF">P0479H10.36</name>
</gene>
<reference evidence="4" key="4">
    <citation type="journal article" date="2008" name="Nucleic Acids Res.">
        <title>The rice annotation project database (RAP-DB): 2008 update.</title>
        <authorList>
            <consortium name="The rice annotation project (RAP)"/>
        </authorList>
    </citation>
    <scope>GENOME REANNOTATION</scope>
    <source>
        <strain evidence="4">cv. Nipponbare</strain>
    </source>
</reference>
<feature type="region of interest" description="Disordered" evidence="1">
    <location>
        <begin position="58"/>
        <end position="118"/>
    </location>
</feature>
<feature type="compositionally biased region" description="Low complexity" evidence="1">
    <location>
        <begin position="102"/>
        <end position="112"/>
    </location>
</feature>
<evidence type="ECO:0000256" key="1">
    <source>
        <dbReference type="SAM" id="MobiDB-lite"/>
    </source>
</evidence>
<evidence type="ECO:0000313" key="4">
    <source>
        <dbReference type="Proteomes" id="UP000000763"/>
    </source>
</evidence>
<sequence length="118" mass="12541">MSADGQVGGGASERGGLSELRRRRLGMCCGVHLRQDAPLEAVNGGGRRTMTIATDAQIRQLSRGRPWPAAGGGPPPRLNKSGSSAAGGRGHAHRRRRRPSRHSSAGRSPRGSWCRRGR</sequence>
<reference evidence="4" key="3">
    <citation type="journal article" date="2005" name="Nature">
        <title>The map-based sequence of the rice genome.</title>
        <authorList>
            <consortium name="International rice genome sequencing project (IRGSP)"/>
            <person name="Matsumoto T."/>
            <person name="Wu J."/>
            <person name="Kanamori H."/>
            <person name="Katayose Y."/>
            <person name="Fujisawa M."/>
            <person name="Namiki N."/>
            <person name="Mizuno H."/>
            <person name="Yamamoto K."/>
            <person name="Antonio B.A."/>
            <person name="Baba T."/>
            <person name="Sakata K."/>
            <person name="Nagamura Y."/>
            <person name="Aoki H."/>
            <person name="Arikawa K."/>
            <person name="Arita K."/>
            <person name="Bito T."/>
            <person name="Chiden Y."/>
            <person name="Fujitsuka N."/>
            <person name="Fukunaka R."/>
            <person name="Hamada M."/>
            <person name="Harada C."/>
            <person name="Hayashi A."/>
            <person name="Hijishita S."/>
            <person name="Honda M."/>
            <person name="Hosokawa S."/>
            <person name="Ichikawa Y."/>
            <person name="Idonuma A."/>
            <person name="Iijima M."/>
            <person name="Ikeda M."/>
            <person name="Ikeno M."/>
            <person name="Ito K."/>
            <person name="Ito S."/>
            <person name="Ito T."/>
            <person name="Ito Y."/>
            <person name="Ito Y."/>
            <person name="Iwabuchi A."/>
            <person name="Kamiya K."/>
            <person name="Karasawa W."/>
            <person name="Kurita K."/>
            <person name="Katagiri S."/>
            <person name="Kikuta A."/>
            <person name="Kobayashi H."/>
            <person name="Kobayashi N."/>
            <person name="Machita K."/>
            <person name="Maehara T."/>
            <person name="Masukawa M."/>
            <person name="Mizubayashi T."/>
            <person name="Mukai Y."/>
            <person name="Nagasaki H."/>
            <person name="Nagata Y."/>
            <person name="Naito S."/>
            <person name="Nakashima M."/>
            <person name="Nakama Y."/>
            <person name="Nakamichi Y."/>
            <person name="Nakamura M."/>
            <person name="Meguro A."/>
            <person name="Negishi M."/>
            <person name="Ohta I."/>
            <person name="Ohta T."/>
            <person name="Okamoto M."/>
            <person name="Ono N."/>
            <person name="Saji S."/>
            <person name="Sakaguchi M."/>
            <person name="Sakai K."/>
            <person name="Shibata M."/>
            <person name="Shimokawa T."/>
            <person name="Song J."/>
            <person name="Takazaki Y."/>
            <person name="Terasawa K."/>
            <person name="Tsugane M."/>
            <person name="Tsuji K."/>
            <person name="Ueda S."/>
            <person name="Waki K."/>
            <person name="Yamagata H."/>
            <person name="Yamamoto M."/>
            <person name="Yamamoto S."/>
            <person name="Yamane H."/>
            <person name="Yoshiki S."/>
            <person name="Yoshihara R."/>
            <person name="Yukawa K."/>
            <person name="Zhong H."/>
            <person name="Yano M."/>
            <person name="Yuan Q."/>
            <person name="Ouyang S."/>
            <person name="Liu J."/>
            <person name="Jones K.M."/>
            <person name="Gansberger K."/>
            <person name="Moffat K."/>
            <person name="Hill J."/>
            <person name="Bera J."/>
            <person name="Fadrosh D."/>
            <person name="Jin S."/>
            <person name="Johri S."/>
            <person name="Kim M."/>
            <person name="Overton L."/>
            <person name="Reardon M."/>
            <person name="Tsitrin T."/>
            <person name="Vuong H."/>
            <person name="Weaver B."/>
            <person name="Ciecko A."/>
            <person name="Tallon L."/>
            <person name="Jackson J."/>
            <person name="Pai G."/>
            <person name="Aken S.V."/>
            <person name="Utterback T."/>
            <person name="Reidmuller S."/>
            <person name="Feldblyum T."/>
            <person name="Hsiao J."/>
            <person name="Zismann V."/>
            <person name="Iobst S."/>
            <person name="de Vazeille A.R."/>
            <person name="Buell C.R."/>
            <person name="Ying K."/>
            <person name="Li Y."/>
            <person name="Lu T."/>
            <person name="Huang Y."/>
            <person name="Zhao Q."/>
            <person name="Feng Q."/>
            <person name="Zhang L."/>
            <person name="Zhu J."/>
            <person name="Weng Q."/>
            <person name="Mu J."/>
            <person name="Lu Y."/>
            <person name="Fan D."/>
            <person name="Liu Y."/>
            <person name="Guan J."/>
            <person name="Zhang Y."/>
            <person name="Yu S."/>
            <person name="Liu X."/>
            <person name="Zhang Y."/>
            <person name="Hong G."/>
            <person name="Han B."/>
            <person name="Choisne N."/>
            <person name="Demange N."/>
            <person name="Orjeda G."/>
            <person name="Samain S."/>
            <person name="Cattolico L."/>
            <person name="Pelletier E."/>
            <person name="Couloux A."/>
            <person name="Segurens B."/>
            <person name="Wincker P."/>
            <person name="D'Hont A."/>
            <person name="Scarpelli C."/>
            <person name="Weissenbach J."/>
            <person name="Salanoubat M."/>
            <person name="Quetier F."/>
            <person name="Yu Y."/>
            <person name="Kim H.R."/>
            <person name="Rambo T."/>
            <person name="Currie J."/>
            <person name="Collura K."/>
            <person name="Luo M."/>
            <person name="Yang T."/>
            <person name="Ammiraju J.S.S."/>
            <person name="Engler F."/>
            <person name="Soderlund C."/>
            <person name="Wing R.A."/>
            <person name="Palmer L.E."/>
            <person name="de la Bastide M."/>
            <person name="Spiegel L."/>
            <person name="Nascimento L."/>
            <person name="Zutavern T."/>
            <person name="O'Shaughnessy A."/>
            <person name="Dike S."/>
            <person name="Dedhia N."/>
            <person name="Preston R."/>
            <person name="Balija V."/>
            <person name="McCombie W.R."/>
            <person name="Chow T."/>
            <person name="Chen H."/>
            <person name="Chung M."/>
            <person name="Chen C."/>
            <person name="Shaw J."/>
            <person name="Wu H."/>
            <person name="Hsiao K."/>
            <person name="Chao Y."/>
            <person name="Chu M."/>
            <person name="Cheng C."/>
            <person name="Hour A."/>
            <person name="Lee P."/>
            <person name="Lin S."/>
            <person name="Lin Y."/>
            <person name="Liou J."/>
            <person name="Liu S."/>
            <person name="Hsing Y."/>
            <person name="Raghuvanshi S."/>
            <person name="Mohanty A."/>
            <person name="Bharti A.K."/>
            <person name="Gaur A."/>
            <person name="Gupta V."/>
            <person name="Kumar D."/>
            <person name="Ravi V."/>
            <person name="Vij S."/>
            <person name="Kapur A."/>
            <person name="Khurana P."/>
            <person name="Khurana P."/>
            <person name="Khurana J.P."/>
            <person name="Tyagi A.K."/>
            <person name="Gaikwad K."/>
            <person name="Singh A."/>
            <person name="Dalal V."/>
            <person name="Srivastava S."/>
            <person name="Dixit A."/>
            <person name="Pal A.K."/>
            <person name="Ghazi I.A."/>
            <person name="Yadav M."/>
            <person name="Pandit A."/>
            <person name="Bhargava A."/>
            <person name="Sureshbabu K."/>
            <person name="Batra K."/>
            <person name="Sharma T.R."/>
            <person name="Mohapatra T."/>
            <person name="Singh N.K."/>
            <person name="Messing J."/>
            <person name="Nelson A.B."/>
            <person name="Fuks G."/>
            <person name="Kavchok S."/>
            <person name="Keizer G."/>
            <person name="Linton E."/>
            <person name="Llaca V."/>
            <person name="Song R."/>
            <person name="Tanyolac B."/>
            <person name="Young S."/>
            <person name="Ho-Il K."/>
            <person name="Hahn J.H."/>
            <person name="Sangsakoo G."/>
            <person name="Vanavichit A."/>
            <person name="de Mattos Luiz.A.T."/>
            <person name="Zimmer P.D."/>
            <person name="Malone G."/>
            <person name="Dellagostin O."/>
            <person name="de Oliveira A.C."/>
            <person name="Bevan M."/>
            <person name="Bancroft I."/>
            <person name="Minx P."/>
            <person name="Cordum H."/>
            <person name="Wilson R."/>
            <person name="Cheng Z."/>
            <person name="Jin W."/>
            <person name="Jiang J."/>
            <person name="Leong S.A."/>
            <person name="Iwama H."/>
            <person name="Gojobori T."/>
            <person name="Itoh T."/>
            <person name="Niimura Y."/>
            <person name="Fujii Y."/>
            <person name="Habara T."/>
            <person name="Sakai H."/>
            <person name="Sato Y."/>
            <person name="Wilson G."/>
            <person name="Kumar K."/>
            <person name="McCouch S."/>
            <person name="Juretic N."/>
            <person name="Hoen D."/>
            <person name="Wright S."/>
            <person name="Bruskiewich R."/>
            <person name="Bureau T."/>
            <person name="Miyao A."/>
            <person name="Hirochika H."/>
            <person name="Nishikawa T."/>
            <person name="Kadowaki K."/>
            <person name="Sugiura M."/>
            <person name="Burr B."/>
            <person name="Sasaki T."/>
        </authorList>
    </citation>
    <scope>NUCLEOTIDE SEQUENCE [LARGE SCALE GENOMIC DNA]</scope>
    <source>
        <strain evidence="4">cv. Nipponbare</strain>
    </source>
</reference>
<reference evidence="2" key="1">
    <citation type="submission" date="2002-02" db="EMBL/GenBank/DDBJ databases">
        <title>Oryza sativa nipponbare(GA3) genomic DNA, chromosome 6, BAC clone:OSJNBb0061B07.</title>
        <authorList>
            <person name="Sasaki T."/>
            <person name="Matsumoto T."/>
            <person name="Yamamoto K."/>
        </authorList>
    </citation>
    <scope>NUCLEOTIDE SEQUENCE</scope>
</reference>
<feature type="compositionally biased region" description="Basic residues" evidence="1">
    <location>
        <begin position="90"/>
        <end position="101"/>
    </location>
</feature>
<name>Q67UK1_ORYSJ</name>
<evidence type="ECO:0000313" key="3">
    <source>
        <dbReference type="EMBL" id="BAD38168.1"/>
    </source>
</evidence>
<accession>Q67UK1</accession>
<dbReference type="EMBL" id="AP004785">
    <property type="protein sequence ID" value="BAD37766.1"/>
    <property type="molecule type" value="Genomic_DNA"/>
</dbReference>
<proteinExistence type="predicted"/>
<evidence type="ECO:0000313" key="2">
    <source>
        <dbReference type="EMBL" id="BAD37766.1"/>
    </source>
</evidence>
<dbReference type="Proteomes" id="UP000000763">
    <property type="component" value="Chromosome 6"/>
</dbReference>